<dbReference type="EMBL" id="JAPZVP010000010">
    <property type="protein sequence ID" value="MDA1360828.1"/>
    <property type="molecule type" value="Genomic_DNA"/>
</dbReference>
<keyword evidence="2" id="KW-0732">Signal</keyword>
<feature type="region of interest" description="Disordered" evidence="1">
    <location>
        <begin position="22"/>
        <end position="48"/>
    </location>
</feature>
<evidence type="ECO:0000256" key="2">
    <source>
        <dbReference type="SAM" id="SignalP"/>
    </source>
</evidence>
<evidence type="ECO:0000256" key="1">
    <source>
        <dbReference type="SAM" id="MobiDB-lite"/>
    </source>
</evidence>
<protein>
    <recommendedName>
        <fullName evidence="5">DUF3558 domain-containing protein</fullName>
    </recommendedName>
</protein>
<evidence type="ECO:0000313" key="3">
    <source>
        <dbReference type="EMBL" id="MDA1360828.1"/>
    </source>
</evidence>
<dbReference type="RefSeq" id="WP_270110780.1">
    <property type="nucleotide sequence ID" value="NZ_JAPZVP010000010.1"/>
</dbReference>
<accession>A0A9X3P8P7</accession>
<comment type="caution">
    <text evidence="3">The sequence shown here is derived from an EMBL/GenBank/DDBJ whole genome shotgun (WGS) entry which is preliminary data.</text>
</comment>
<reference evidence="3" key="1">
    <citation type="submission" date="2022-12" db="EMBL/GenBank/DDBJ databases">
        <title>Gycomyces niveus sp.nov.,a novel actinomycete isolated from soil in Shouguan.</title>
        <authorList>
            <person name="Yang X."/>
        </authorList>
    </citation>
    <scope>NUCLEOTIDE SEQUENCE</scope>
    <source>
        <strain evidence="3">NEAU-A15</strain>
    </source>
</reference>
<organism evidence="3 4">
    <name type="scientific">Glycomyces luteolus</name>
    <dbReference type="NCBI Taxonomy" id="2670330"/>
    <lineage>
        <taxon>Bacteria</taxon>
        <taxon>Bacillati</taxon>
        <taxon>Actinomycetota</taxon>
        <taxon>Actinomycetes</taxon>
        <taxon>Glycomycetales</taxon>
        <taxon>Glycomycetaceae</taxon>
        <taxon>Glycomyces</taxon>
    </lineage>
</organism>
<evidence type="ECO:0000313" key="4">
    <source>
        <dbReference type="Proteomes" id="UP001146067"/>
    </source>
</evidence>
<dbReference type="AlphaFoldDB" id="A0A9X3P8P7"/>
<evidence type="ECO:0008006" key="5">
    <source>
        <dbReference type="Google" id="ProtNLM"/>
    </source>
</evidence>
<dbReference type="PROSITE" id="PS51257">
    <property type="entry name" value="PROKAR_LIPOPROTEIN"/>
    <property type="match status" value="1"/>
</dbReference>
<feature type="chain" id="PRO_5040756799" description="DUF3558 domain-containing protein" evidence="2">
    <location>
        <begin position="21"/>
        <end position="205"/>
    </location>
</feature>
<feature type="signal peptide" evidence="2">
    <location>
        <begin position="1"/>
        <end position="20"/>
    </location>
</feature>
<sequence length="205" mass="21105">MKRALIAIPVAFLLALAACSDDGSPSGEEPVDTAAQESSEESSPTEPVELDLADAAGACPLIDSATLNSVTGEDFRFASGGPGETAEDEEAPAQLTCAVQTGEAAYPDLTLFVIGTEATVEIYEEELADGTEAIDGLGEAAYWIVHTEDTGAGPALEMGWYDGGTIFEMRYTTPVDTDPAVVNDLVAGFTELAKGIAAAHAEQAG</sequence>
<gene>
    <name evidence="3" type="ORF">O1R50_14455</name>
</gene>
<keyword evidence="4" id="KW-1185">Reference proteome</keyword>
<name>A0A9X3P8P7_9ACTN</name>
<proteinExistence type="predicted"/>
<dbReference type="Proteomes" id="UP001146067">
    <property type="component" value="Unassembled WGS sequence"/>
</dbReference>